<dbReference type="GO" id="GO:0140575">
    <property type="term" value="F:transmembrane monodehydroascorbate reductase activity"/>
    <property type="evidence" value="ECO:0007669"/>
    <property type="project" value="InterPro"/>
</dbReference>
<keyword evidence="4" id="KW-0349">Heme</keyword>
<feature type="transmembrane region" description="Helical" evidence="11">
    <location>
        <begin position="68"/>
        <end position="88"/>
    </location>
</feature>
<name>A0A409VUD7_9AGAR</name>
<dbReference type="PANTHER" id="PTHR15422">
    <property type="entry name" value="OS05G0565100 PROTEIN"/>
    <property type="match status" value="1"/>
</dbReference>
<keyword evidence="3" id="KW-0813">Transport</keyword>
<dbReference type="PANTHER" id="PTHR15422:SF45">
    <property type="entry name" value="CYTOCHROME B561 DOMAIN-CONTAINING PROTEIN"/>
    <property type="match status" value="1"/>
</dbReference>
<dbReference type="CDD" id="cd08761">
    <property type="entry name" value="Cyt_b561_CYB561D2_like"/>
    <property type="match status" value="1"/>
</dbReference>
<comment type="caution">
    <text evidence="13">The sequence shown here is derived from an EMBL/GenBank/DDBJ whole genome shotgun (WGS) entry which is preliminary data.</text>
</comment>
<accession>A0A409VUD7</accession>
<feature type="transmembrane region" description="Helical" evidence="11">
    <location>
        <begin position="45"/>
        <end position="62"/>
    </location>
</feature>
<evidence type="ECO:0000256" key="4">
    <source>
        <dbReference type="ARBA" id="ARBA00022617"/>
    </source>
</evidence>
<feature type="transmembrane region" description="Helical" evidence="11">
    <location>
        <begin position="139"/>
        <end position="164"/>
    </location>
</feature>
<evidence type="ECO:0000313" key="13">
    <source>
        <dbReference type="EMBL" id="PPQ69868.1"/>
    </source>
</evidence>
<evidence type="ECO:0000256" key="8">
    <source>
        <dbReference type="ARBA" id="ARBA00022989"/>
    </source>
</evidence>
<dbReference type="Pfam" id="PF03188">
    <property type="entry name" value="Cytochrom_B561"/>
    <property type="match status" value="1"/>
</dbReference>
<protein>
    <recommendedName>
        <fullName evidence="12">Cytochrome b561 domain-containing protein</fullName>
    </recommendedName>
</protein>
<proteinExistence type="predicted"/>
<dbReference type="AlphaFoldDB" id="A0A409VUD7"/>
<evidence type="ECO:0000256" key="3">
    <source>
        <dbReference type="ARBA" id="ARBA00022448"/>
    </source>
</evidence>
<evidence type="ECO:0000256" key="7">
    <source>
        <dbReference type="ARBA" id="ARBA00022982"/>
    </source>
</evidence>
<dbReference type="SMART" id="SM00665">
    <property type="entry name" value="B561"/>
    <property type="match status" value="1"/>
</dbReference>
<keyword evidence="6" id="KW-0479">Metal-binding</keyword>
<keyword evidence="14" id="KW-1185">Reference proteome</keyword>
<organism evidence="13 14">
    <name type="scientific">Gymnopilus dilepis</name>
    <dbReference type="NCBI Taxonomy" id="231916"/>
    <lineage>
        <taxon>Eukaryota</taxon>
        <taxon>Fungi</taxon>
        <taxon>Dikarya</taxon>
        <taxon>Basidiomycota</taxon>
        <taxon>Agaricomycotina</taxon>
        <taxon>Agaricomycetes</taxon>
        <taxon>Agaricomycetidae</taxon>
        <taxon>Agaricales</taxon>
        <taxon>Agaricineae</taxon>
        <taxon>Hymenogastraceae</taxon>
        <taxon>Gymnopilus</taxon>
    </lineage>
</organism>
<keyword evidence="8 11" id="KW-1133">Transmembrane helix</keyword>
<evidence type="ECO:0000256" key="1">
    <source>
        <dbReference type="ARBA" id="ARBA00001970"/>
    </source>
</evidence>
<evidence type="ECO:0000256" key="10">
    <source>
        <dbReference type="ARBA" id="ARBA00023136"/>
    </source>
</evidence>
<feature type="transmembrane region" description="Helical" evidence="11">
    <location>
        <begin position="184"/>
        <end position="205"/>
    </location>
</feature>
<evidence type="ECO:0000256" key="2">
    <source>
        <dbReference type="ARBA" id="ARBA00004141"/>
    </source>
</evidence>
<dbReference type="PROSITE" id="PS50939">
    <property type="entry name" value="CYTOCHROME_B561"/>
    <property type="match status" value="1"/>
</dbReference>
<feature type="transmembrane region" description="Helical" evidence="11">
    <location>
        <begin position="217"/>
        <end position="235"/>
    </location>
</feature>
<dbReference type="InterPro" id="IPR045150">
    <property type="entry name" value="CYB561D1/2"/>
</dbReference>
<dbReference type="InParanoid" id="A0A409VUD7"/>
<evidence type="ECO:0000259" key="12">
    <source>
        <dbReference type="PROSITE" id="PS50939"/>
    </source>
</evidence>
<feature type="transmembrane region" description="Helical" evidence="11">
    <location>
        <begin position="108"/>
        <end position="127"/>
    </location>
</feature>
<dbReference type="OrthoDB" id="432881at2759"/>
<dbReference type="GO" id="GO:0016020">
    <property type="term" value="C:membrane"/>
    <property type="evidence" value="ECO:0007669"/>
    <property type="project" value="UniProtKB-SubCell"/>
</dbReference>
<dbReference type="InterPro" id="IPR006593">
    <property type="entry name" value="Cyt_b561/ferric_Rdtase_TM"/>
</dbReference>
<feature type="domain" description="Cytochrome b561" evidence="12">
    <location>
        <begin position="40"/>
        <end position="238"/>
    </location>
</feature>
<evidence type="ECO:0000256" key="5">
    <source>
        <dbReference type="ARBA" id="ARBA00022692"/>
    </source>
</evidence>
<keyword evidence="10 11" id="KW-0472">Membrane</keyword>
<dbReference type="Gene3D" id="1.20.120.1770">
    <property type="match status" value="1"/>
</dbReference>
<comment type="cofactor">
    <cofactor evidence="1">
        <name>heme b</name>
        <dbReference type="ChEBI" id="CHEBI:60344"/>
    </cofactor>
</comment>
<evidence type="ECO:0000313" key="14">
    <source>
        <dbReference type="Proteomes" id="UP000284706"/>
    </source>
</evidence>
<reference evidence="13 14" key="1">
    <citation type="journal article" date="2018" name="Evol. Lett.">
        <title>Horizontal gene cluster transfer increased hallucinogenic mushroom diversity.</title>
        <authorList>
            <person name="Reynolds H.T."/>
            <person name="Vijayakumar V."/>
            <person name="Gluck-Thaler E."/>
            <person name="Korotkin H.B."/>
            <person name="Matheny P.B."/>
            <person name="Slot J.C."/>
        </authorList>
    </citation>
    <scope>NUCLEOTIDE SEQUENCE [LARGE SCALE GENOMIC DNA]</scope>
    <source>
        <strain evidence="13 14">SRW20</strain>
    </source>
</reference>
<keyword evidence="5 11" id="KW-0812">Transmembrane</keyword>
<dbReference type="Proteomes" id="UP000284706">
    <property type="component" value="Unassembled WGS sequence"/>
</dbReference>
<dbReference type="GO" id="GO:0046872">
    <property type="term" value="F:metal ion binding"/>
    <property type="evidence" value="ECO:0007669"/>
    <property type="project" value="UniProtKB-KW"/>
</dbReference>
<gene>
    <name evidence="13" type="ORF">CVT26_014145</name>
</gene>
<evidence type="ECO:0000256" key="11">
    <source>
        <dbReference type="SAM" id="Phobius"/>
    </source>
</evidence>
<sequence length="247" mass="27330">MATVASFESGLRPETRPGDAISRQIALVSQDGLWYIFLFMDSDKAAAAISVFITWSIILISNPSKSGWFALHPTLQILAVLLFTFGIITLQPTNQPKTKLAGLARHQIAIFVGLPFIVLGTVAVYYNKVLRGADHFTTWHGSLGIFCMAWLFFQISLGAGSVWYGGTLFGGGMKAKALWKYHRLSGYILFPLVLFTVHLGGAWSTWGSKYASWSVRFLAYTVGPLGIILGVYARVRWVDHFFTNKPS</sequence>
<keyword evidence="7" id="KW-0249">Electron transport</keyword>
<comment type="subcellular location">
    <subcellularLocation>
        <location evidence="2">Membrane</location>
        <topology evidence="2">Multi-pass membrane protein</topology>
    </subcellularLocation>
</comment>
<evidence type="ECO:0000256" key="9">
    <source>
        <dbReference type="ARBA" id="ARBA00023004"/>
    </source>
</evidence>
<evidence type="ECO:0000256" key="6">
    <source>
        <dbReference type="ARBA" id="ARBA00022723"/>
    </source>
</evidence>
<keyword evidence="9" id="KW-0408">Iron</keyword>
<dbReference type="EMBL" id="NHYE01005560">
    <property type="protein sequence ID" value="PPQ69868.1"/>
    <property type="molecule type" value="Genomic_DNA"/>
</dbReference>